<reference evidence="2" key="1">
    <citation type="submission" date="2021-02" db="EMBL/GenBank/DDBJ databases">
        <authorList>
            <person name="Nowell W R."/>
        </authorList>
    </citation>
    <scope>NUCLEOTIDE SEQUENCE</scope>
</reference>
<organism evidence="2 3">
    <name type="scientific">Rotaria magnacalcarata</name>
    <dbReference type="NCBI Taxonomy" id="392030"/>
    <lineage>
        <taxon>Eukaryota</taxon>
        <taxon>Metazoa</taxon>
        <taxon>Spiralia</taxon>
        <taxon>Gnathifera</taxon>
        <taxon>Rotifera</taxon>
        <taxon>Eurotatoria</taxon>
        <taxon>Bdelloidea</taxon>
        <taxon>Philodinida</taxon>
        <taxon>Philodinidae</taxon>
        <taxon>Rotaria</taxon>
    </lineage>
</organism>
<evidence type="ECO:0000313" key="2">
    <source>
        <dbReference type="EMBL" id="CAF5221411.1"/>
    </source>
</evidence>
<dbReference type="AlphaFoldDB" id="A0A8S3JP71"/>
<protein>
    <submittedName>
        <fullName evidence="2">Uncharacterized protein</fullName>
    </submittedName>
</protein>
<keyword evidence="1" id="KW-1133">Transmembrane helix</keyword>
<comment type="caution">
    <text evidence="2">The sequence shown here is derived from an EMBL/GenBank/DDBJ whole genome shotgun (WGS) entry which is preliminary data.</text>
</comment>
<name>A0A8S3JP71_9BILA</name>
<feature type="transmembrane region" description="Helical" evidence="1">
    <location>
        <begin position="25"/>
        <end position="48"/>
    </location>
</feature>
<dbReference type="EMBL" id="CAJOBI010351356">
    <property type="protein sequence ID" value="CAF5221411.1"/>
    <property type="molecule type" value="Genomic_DNA"/>
</dbReference>
<evidence type="ECO:0000313" key="3">
    <source>
        <dbReference type="Proteomes" id="UP000676336"/>
    </source>
</evidence>
<keyword evidence="1" id="KW-0472">Membrane</keyword>
<keyword evidence="1" id="KW-0812">Transmembrane</keyword>
<gene>
    <name evidence="2" type="ORF">SMN809_LOCUS82348</name>
</gene>
<proteinExistence type="predicted"/>
<sequence length="129" mass="14794">MIARTMPNVVFDDAVNRANVNRATMLVGCGACSIMCISLTLFVFLFGWSMAGWAWVLEAWHRVQFQHEANNDYCHPLVYRFTVKSMSQNNKLSKKENCDNTRVLTACNDINTKLAQLCNNYNLIENKHE</sequence>
<feature type="non-terminal residue" evidence="2">
    <location>
        <position position="1"/>
    </location>
</feature>
<evidence type="ECO:0000256" key="1">
    <source>
        <dbReference type="SAM" id="Phobius"/>
    </source>
</evidence>
<dbReference type="Proteomes" id="UP000676336">
    <property type="component" value="Unassembled WGS sequence"/>
</dbReference>
<accession>A0A8S3JP71</accession>